<evidence type="ECO:0000256" key="1">
    <source>
        <dbReference type="SAM" id="MobiDB-lite"/>
    </source>
</evidence>
<gene>
    <name evidence="4" type="ORF">CLNEO_07800</name>
</gene>
<dbReference type="STRING" id="36847.CLNEO_07800"/>
<organism evidence="4 5">
    <name type="scientific">Anaerotignum neopropionicum</name>
    <dbReference type="NCBI Taxonomy" id="36847"/>
    <lineage>
        <taxon>Bacteria</taxon>
        <taxon>Bacillati</taxon>
        <taxon>Bacillota</taxon>
        <taxon>Clostridia</taxon>
        <taxon>Lachnospirales</taxon>
        <taxon>Anaerotignaceae</taxon>
        <taxon>Anaerotignum</taxon>
    </lineage>
</organism>
<dbReference type="Pfam" id="PF07833">
    <property type="entry name" value="Cu_amine_oxidN1"/>
    <property type="match status" value="1"/>
</dbReference>
<keyword evidence="5" id="KW-1185">Reference proteome</keyword>
<dbReference type="SUPFAM" id="SSF55383">
    <property type="entry name" value="Copper amine oxidase, domain N"/>
    <property type="match status" value="1"/>
</dbReference>
<feature type="region of interest" description="Disordered" evidence="1">
    <location>
        <begin position="220"/>
        <end position="251"/>
    </location>
</feature>
<proteinExistence type="predicted"/>
<dbReference type="EMBL" id="LRVM01000002">
    <property type="protein sequence ID" value="KXL53554.1"/>
    <property type="molecule type" value="Genomic_DNA"/>
</dbReference>
<evidence type="ECO:0000313" key="4">
    <source>
        <dbReference type="EMBL" id="KXL53554.1"/>
    </source>
</evidence>
<comment type="caution">
    <text evidence="4">The sequence shown here is derived from an EMBL/GenBank/DDBJ whole genome shotgun (WGS) entry which is preliminary data.</text>
</comment>
<reference evidence="4 5" key="1">
    <citation type="submission" date="2016-01" db="EMBL/GenBank/DDBJ databases">
        <title>Genome sequence of Clostridium neopropionicum X4, DSM-3847.</title>
        <authorList>
            <person name="Poehlein A."/>
            <person name="Beck M.H."/>
            <person name="Bengelsdorf F.R."/>
            <person name="Daniel R."/>
            <person name="Duerre P."/>
        </authorList>
    </citation>
    <scope>NUCLEOTIDE SEQUENCE [LARGE SCALE GENOMIC DNA]</scope>
    <source>
        <strain evidence="4 5">DSM-3847</strain>
    </source>
</reference>
<evidence type="ECO:0000256" key="2">
    <source>
        <dbReference type="SAM" id="SignalP"/>
    </source>
</evidence>
<dbReference type="RefSeq" id="WP_066084852.1">
    <property type="nucleotide sequence ID" value="NZ_LRVM01000002.1"/>
</dbReference>
<feature type="signal peptide" evidence="2">
    <location>
        <begin position="1"/>
        <end position="25"/>
    </location>
</feature>
<accession>A0A136WGB6</accession>
<protein>
    <recommendedName>
        <fullName evidence="3">Copper amine oxidase-like N-terminal domain-containing protein</fullName>
    </recommendedName>
</protein>
<feature type="domain" description="Copper amine oxidase-like N-terminal" evidence="3">
    <location>
        <begin position="268"/>
        <end position="377"/>
    </location>
</feature>
<sequence length="380" mass="41755">MMKKIISILLTCSVVVGLLPVMAFADDSPTEIHSTAMDFREVKTDQEGTNWVWDAKAKTLTLNNFQGVVNVGVRENSAAILLPDDSMLCLKGKNNAITTNSYHCNGIYSDGDLIIAGDGKLEINIDSMSASPIYVNSGVLSIEDEVEINTDSPKHAIYIYNLKSNSTAISVKDEAKLTFPDDLGADAIYVVTKKGVDPNSITFDYEETHDKAEEIITLTKLKSKTTPEKTEETPAEKPDEQPAEKPEDEAAENTYIISIGSKEIQKNGEVAYTSDAAPYLSNSYTMLPLRALLVLSDPNVEIKWDSPLKTATISYNGKTFTLVANQKTMTKETEAVSLATAAEIKDGRLFVSLRDWMKIMDISDDQVSWDAETKSVLLKN</sequence>
<dbReference type="AlphaFoldDB" id="A0A136WGB6"/>
<dbReference type="InterPro" id="IPR036582">
    <property type="entry name" value="Mao_N_sf"/>
</dbReference>
<dbReference type="OrthoDB" id="2065182at2"/>
<evidence type="ECO:0000313" key="5">
    <source>
        <dbReference type="Proteomes" id="UP000070539"/>
    </source>
</evidence>
<feature type="chain" id="PRO_5007479421" description="Copper amine oxidase-like N-terminal domain-containing protein" evidence="2">
    <location>
        <begin position="26"/>
        <end position="380"/>
    </location>
</feature>
<feature type="compositionally biased region" description="Basic and acidic residues" evidence="1">
    <location>
        <begin position="225"/>
        <end position="245"/>
    </location>
</feature>
<dbReference type="InterPro" id="IPR012854">
    <property type="entry name" value="Cu_amine_oxidase-like_N"/>
</dbReference>
<keyword evidence="2" id="KW-0732">Signal</keyword>
<dbReference type="Gene3D" id="3.30.457.10">
    <property type="entry name" value="Copper amine oxidase-like, N-terminal domain"/>
    <property type="match status" value="1"/>
</dbReference>
<name>A0A136WGB6_9FIRM</name>
<evidence type="ECO:0000259" key="3">
    <source>
        <dbReference type="Pfam" id="PF07833"/>
    </source>
</evidence>
<dbReference type="Proteomes" id="UP000070539">
    <property type="component" value="Unassembled WGS sequence"/>
</dbReference>